<dbReference type="Proteomes" id="UP001501565">
    <property type="component" value="Unassembled WGS sequence"/>
</dbReference>
<proteinExistence type="inferred from homology"/>
<organism evidence="14 15">
    <name type="scientific">Litoribacillus peritrichatus</name>
    <dbReference type="NCBI Taxonomy" id="718191"/>
    <lineage>
        <taxon>Bacteria</taxon>
        <taxon>Pseudomonadati</taxon>
        <taxon>Pseudomonadota</taxon>
        <taxon>Gammaproteobacteria</taxon>
        <taxon>Oceanospirillales</taxon>
        <taxon>Oceanospirillaceae</taxon>
        <taxon>Litoribacillus</taxon>
    </lineage>
</organism>
<evidence type="ECO:0000313" key="14">
    <source>
        <dbReference type="EMBL" id="GAA3926588.1"/>
    </source>
</evidence>
<dbReference type="EMBL" id="BAABBN010000007">
    <property type="protein sequence ID" value="GAA3926588.1"/>
    <property type="molecule type" value="Genomic_DNA"/>
</dbReference>
<evidence type="ECO:0000256" key="3">
    <source>
        <dbReference type="ARBA" id="ARBA00012453"/>
    </source>
</evidence>
<comment type="caution">
    <text evidence="14">The sequence shown here is derived from an EMBL/GenBank/DDBJ whole genome shotgun (WGS) entry which is preliminary data.</text>
</comment>
<name>A0ABP7MQT5_9GAMM</name>
<gene>
    <name evidence="14" type="primary">nudF</name>
    <name evidence="14" type="ORF">GCM10022277_23350</name>
</gene>
<keyword evidence="6" id="KW-0378">Hydrolase</keyword>
<dbReference type="InterPro" id="IPR015797">
    <property type="entry name" value="NUDIX_hydrolase-like_dom_sf"/>
</dbReference>
<feature type="domain" description="Nudix hydrolase" evidence="13">
    <location>
        <begin position="51"/>
        <end position="192"/>
    </location>
</feature>
<protein>
    <recommendedName>
        <fullName evidence="4">ADP-ribose pyrophosphatase</fullName>
        <ecNumber evidence="3">3.6.1.13</ecNumber>
    </recommendedName>
    <alternativeName>
        <fullName evidence="9">ADP-ribose diphosphatase</fullName>
    </alternativeName>
    <alternativeName>
        <fullName evidence="11">ADP-ribose phosphohydrolase</fullName>
    </alternativeName>
    <alternativeName>
        <fullName evidence="10">Adenosine diphosphoribose pyrophosphatase</fullName>
    </alternativeName>
</protein>
<comment type="catalytic activity">
    <reaction evidence="12">
        <text>ADP-D-ribose + H2O = D-ribose 5-phosphate + AMP + 2 H(+)</text>
        <dbReference type="Rhea" id="RHEA:10412"/>
        <dbReference type="ChEBI" id="CHEBI:15377"/>
        <dbReference type="ChEBI" id="CHEBI:15378"/>
        <dbReference type="ChEBI" id="CHEBI:57967"/>
        <dbReference type="ChEBI" id="CHEBI:78346"/>
        <dbReference type="ChEBI" id="CHEBI:456215"/>
        <dbReference type="EC" id="3.6.1.13"/>
    </reaction>
</comment>
<keyword evidence="5" id="KW-0479">Metal-binding</keyword>
<reference evidence="15" key="1">
    <citation type="journal article" date="2019" name="Int. J. Syst. Evol. Microbiol.">
        <title>The Global Catalogue of Microorganisms (GCM) 10K type strain sequencing project: providing services to taxonomists for standard genome sequencing and annotation.</title>
        <authorList>
            <consortium name="The Broad Institute Genomics Platform"/>
            <consortium name="The Broad Institute Genome Sequencing Center for Infectious Disease"/>
            <person name="Wu L."/>
            <person name="Ma J."/>
        </authorList>
    </citation>
    <scope>NUCLEOTIDE SEQUENCE [LARGE SCALE GENOMIC DNA]</scope>
    <source>
        <strain evidence="15">JCM 17551</strain>
    </source>
</reference>
<comment type="function">
    <text evidence="8">Acts on ADP-mannose and ADP-glucose as well as ADP-ribose. Prevents glycogen biosynthesis. The reaction catalyzed by this enzyme is a limiting step of the gluconeogenic process.</text>
</comment>
<dbReference type="Gene3D" id="3.90.79.10">
    <property type="entry name" value="Nucleoside Triphosphate Pyrophosphohydrolase"/>
    <property type="match status" value="1"/>
</dbReference>
<dbReference type="PANTHER" id="PTHR11839">
    <property type="entry name" value="UDP/ADP-SUGAR PYROPHOSPHATASE"/>
    <property type="match status" value="1"/>
</dbReference>
<evidence type="ECO:0000256" key="12">
    <source>
        <dbReference type="ARBA" id="ARBA00049546"/>
    </source>
</evidence>
<evidence type="ECO:0000256" key="5">
    <source>
        <dbReference type="ARBA" id="ARBA00022723"/>
    </source>
</evidence>
<evidence type="ECO:0000256" key="1">
    <source>
        <dbReference type="ARBA" id="ARBA00001946"/>
    </source>
</evidence>
<evidence type="ECO:0000256" key="2">
    <source>
        <dbReference type="ARBA" id="ARBA00007482"/>
    </source>
</evidence>
<accession>A0ABP7MQT5</accession>
<dbReference type="InterPro" id="IPR004385">
    <property type="entry name" value="NDP_pyrophosphatase"/>
</dbReference>
<comment type="cofactor">
    <cofactor evidence="1">
        <name>Mg(2+)</name>
        <dbReference type="ChEBI" id="CHEBI:18420"/>
    </cofactor>
</comment>
<evidence type="ECO:0000256" key="6">
    <source>
        <dbReference type="ARBA" id="ARBA00022801"/>
    </source>
</evidence>
<dbReference type="PANTHER" id="PTHR11839:SF5">
    <property type="entry name" value="ADP-RIBOSE PYROPHOSPHATASE"/>
    <property type="match status" value="1"/>
</dbReference>
<dbReference type="InterPro" id="IPR000086">
    <property type="entry name" value="NUDIX_hydrolase_dom"/>
</dbReference>
<dbReference type="PROSITE" id="PS51462">
    <property type="entry name" value="NUDIX"/>
    <property type="match status" value="1"/>
</dbReference>
<evidence type="ECO:0000313" key="15">
    <source>
        <dbReference type="Proteomes" id="UP001501565"/>
    </source>
</evidence>
<dbReference type="RefSeq" id="WP_344798710.1">
    <property type="nucleotide sequence ID" value="NZ_BAABBN010000007.1"/>
</dbReference>
<dbReference type="CDD" id="cd24155">
    <property type="entry name" value="NUDIX_ADPRase"/>
    <property type="match status" value="1"/>
</dbReference>
<evidence type="ECO:0000256" key="4">
    <source>
        <dbReference type="ARBA" id="ARBA00013297"/>
    </source>
</evidence>
<evidence type="ECO:0000256" key="11">
    <source>
        <dbReference type="ARBA" id="ARBA00033056"/>
    </source>
</evidence>
<dbReference type="SUPFAM" id="SSF55811">
    <property type="entry name" value="Nudix"/>
    <property type="match status" value="1"/>
</dbReference>
<dbReference type="EC" id="3.6.1.13" evidence="3"/>
<sequence length="201" mass="22450">MTDFSTMTNEDIDIVEKTEGYKGFFALNRYQLRHRLFNGGWSDLITRELFERGHAVGILLHDPKLDSIVLVEQFRLGVAIADKGDSPWALEIVAGMLDKDKPAEEIARMEAQEEAHCDVGGLELIQKYYSSTGGTSEHVTMYYGQTDASGLDGRLAGLECESEDIKIHLIPTSQIQPLLTSGKITNAMTIIALQWFLINKK</sequence>
<evidence type="ECO:0000256" key="8">
    <source>
        <dbReference type="ARBA" id="ARBA00025164"/>
    </source>
</evidence>
<evidence type="ECO:0000256" key="7">
    <source>
        <dbReference type="ARBA" id="ARBA00022842"/>
    </source>
</evidence>
<keyword evidence="7" id="KW-0460">Magnesium</keyword>
<keyword evidence="15" id="KW-1185">Reference proteome</keyword>
<dbReference type="NCBIfam" id="TIGR00052">
    <property type="entry name" value="nudix-type nucleoside diphosphatase, YffH/AdpP family"/>
    <property type="match status" value="1"/>
</dbReference>
<comment type="similarity">
    <text evidence="2">Belongs to the Nudix hydrolase family. NudF subfamily.</text>
</comment>
<evidence type="ECO:0000256" key="9">
    <source>
        <dbReference type="ARBA" id="ARBA00030162"/>
    </source>
</evidence>
<evidence type="ECO:0000256" key="10">
    <source>
        <dbReference type="ARBA" id="ARBA00030308"/>
    </source>
</evidence>
<evidence type="ECO:0000259" key="13">
    <source>
        <dbReference type="PROSITE" id="PS51462"/>
    </source>
</evidence>